<evidence type="ECO:0000256" key="2">
    <source>
        <dbReference type="ARBA" id="ARBA00023015"/>
    </source>
</evidence>
<evidence type="ECO:0000313" key="9">
    <source>
        <dbReference type="Proteomes" id="UP000254869"/>
    </source>
</evidence>
<dbReference type="STRING" id="1210086.GCA_001613105_00557"/>
<dbReference type="InterPro" id="IPR036388">
    <property type="entry name" value="WH-like_DNA-bd_sf"/>
</dbReference>
<comment type="caution">
    <text evidence="8">The sequence shown here is derived from an EMBL/GenBank/DDBJ whole genome shotgun (WGS) entry which is preliminary data.</text>
</comment>
<dbReference type="AlphaFoldDB" id="A0A370IEL8"/>
<dbReference type="PANTHER" id="PTHR43133">
    <property type="entry name" value="RNA POLYMERASE ECF-TYPE SIGMA FACTO"/>
    <property type="match status" value="1"/>
</dbReference>
<dbReference type="EMBL" id="QQBC01000001">
    <property type="protein sequence ID" value="RDI69165.1"/>
    <property type="molecule type" value="Genomic_DNA"/>
</dbReference>
<dbReference type="GO" id="GO:0016987">
    <property type="term" value="F:sigma factor activity"/>
    <property type="evidence" value="ECO:0007669"/>
    <property type="project" value="UniProtKB-KW"/>
</dbReference>
<dbReference type="InterPro" id="IPR013324">
    <property type="entry name" value="RNA_pol_sigma_r3/r4-like"/>
</dbReference>
<comment type="similarity">
    <text evidence="1">Belongs to the sigma-70 factor family. ECF subfamily.</text>
</comment>
<dbReference type="Gene3D" id="1.10.10.10">
    <property type="entry name" value="Winged helix-like DNA-binding domain superfamily/Winged helix DNA-binding domain"/>
    <property type="match status" value="1"/>
</dbReference>
<evidence type="ECO:0000259" key="7">
    <source>
        <dbReference type="Pfam" id="PF04545"/>
    </source>
</evidence>
<dbReference type="InterPro" id="IPR013325">
    <property type="entry name" value="RNA_pol_sigma_r2"/>
</dbReference>
<keyword evidence="9" id="KW-1185">Reference proteome</keyword>
<dbReference type="Gene3D" id="1.10.1740.10">
    <property type="match status" value="1"/>
</dbReference>
<name>A0A370IEL8_9NOCA</name>
<dbReference type="InterPro" id="IPR007627">
    <property type="entry name" value="RNA_pol_sigma70_r2"/>
</dbReference>
<dbReference type="InterPro" id="IPR014284">
    <property type="entry name" value="RNA_pol_sigma-70_dom"/>
</dbReference>
<dbReference type="SUPFAM" id="SSF88659">
    <property type="entry name" value="Sigma3 and sigma4 domains of RNA polymerase sigma factors"/>
    <property type="match status" value="1"/>
</dbReference>
<dbReference type="Pfam" id="PF04545">
    <property type="entry name" value="Sigma70_r4"/>
    <property type="match status" value="1"/>
</dbReference>
<gene>
    <name evidence="8" type="ORF">DFR76_101703</name>
</gene>
<proteinExistence type="inferred from homology"/>
<keyword evidence="2" id="KW-0805">Transcription regulation</keyword>
<keyword evidence="4" id="KW-0238">DNA-binding</keyword>
<sequence length="227" mass="25020">MFRARVYQKRPDSSVESQKLIWSRSADVVLLARHDMTDMRGLRPVSRDSVPACGPRCARLCTDEGLAAVLDADQGLLHWRAARRLGGDAGLAEHAVQETLLRAWRGCATYDPDKGSVRTWLLTIERNVLTDIARMRAVRPAETSWDELVDADTRSAGPDFAEALTDGLLVAQLLAGLPDAQRDAVEQVILRDRAYQDVAADLGVPVGTVKTRVHYALRSLRRLPLGA</sequence>
<evidence type="ECO:0000256" key="5">
    <source>
        <dbReference type="ARBA" id="ARBA00023163"/>
    </source>
</evidence>
<dbReference type="InterPro" id="IPR007630">
    <property type="entry name" value="RNA_pol_sigma70_r4"/>
</dbReference>
<evidence type="ECO:0000313" key="8">
    <source>
        <dbReference type="EMBL" id="RDI69165.1"/>
    </source>
</evidence>
<dbReference type="InterPro" id="IPR039425">
    <property type="entry name" value="RNA_pol_sigma-70-like"/>
</dbReference>
<accession>A0A370IEL8</accession>
<dbReference type="GO" id="GO:0003677">
    <property type="term" value="F:DNA binding"/>
    <property type="evidence" value="ECO:0007669"/>
    <property type="project" value="UniProtKB-KW"/>
</dbReference>
<evidence type="ECO:0000259" key="6">
    <source>
        <dbReference type="Pfam" id="PF04542"/>
    </source>
</evidence>
<dbReference type="Pfam" id="PF04542">
    <property type="entry name" value="Sigma70_r2"/>
    <property type="match status" value="1"/>
</dbReference>
<dbReference type="SUPFAM" id="SSF88946">
    <property type="entry name" value="Sigma2 domain of RNA polymerase sigma factors"/>
    <property type="match status" value="1"/>
</dbReference>
<evidence type="ECO:0000256" key="3">
    <source>
        <dbReference type="ARBA" id="ARBA00023082"/>
    </source>
</evidence>
<evidence type="ECO:0000256" key="4">
    <source>
        <dbReference type="ARBA" id="ARBA00023125"/>
    </source>
</evidence>
<dbReference type="PANTHER" id="PTHR43133:SF62">
    <property type="entry name" value="RNA POLYMERASE SIGMA FACTOR SIGZ"/>
    <property type="match status" value="1"/>
</dbReference>
<keyword evidence="3" id="KW-0731">Sigma factor</keyword>
<dbReference type="GO" id="GO:0006352">
    <property type="term" value="P:DNA-templated transcription initiation"/>
    <property type="evidence" value="ECO:0007669"/>
    <property type="project" value="InterPro"/>
</dbReference>
<keyword evidence="5" id="KW-0804">Transcription</keyword>
<organism evidence="8 9">
    <name type="scientific">Nocardia pseudobrasiliensis</name>
    <dbReference type="NCBI Taxonomy" id="45979"/>
    <lineage>
        <taxon>Bacteria</taxon>
        <taxon>Bacillati</taxon>
        <taxon>Actinomycetota</taxon>
        <taxon>Actinomycetes</taxon>
        <taxon>Mycobacteriales</taxon>
        <taxon>Nocardiaceae</taxon>
        <taxon>Nocardia</taxon>
    </lineage>
</organism>
<reference evidence="8 9" key="1">
    <citation type="submission" date="2018-07" db="EMBL/GenBank/DDBJ databases">
        <title>Genomic Encyclopedia of Type Strains, Phase IV (KMG-IV): sequencing the most valuable type-strain genomes for metagenomic binning, comparative biology and taxonomic classification.</title>
        <authorList>
            <person name="Goeker M."/>
        </authorList>
    </citation>
    <scope>NUCLEOTIDE SEQUENCE [LARGE SCALE GENOMIC DNA]</scope>
    <source>
        <strain evidence="8 9">DSM 44290</strain>
    </source>
</reference>
<dbReference type="NCBIfam" id="TIGR02937">
    <property type="entry name" value="sigma70-ECF"/>
    <property type="match status" value="1"/>
</dbReference>
<feature type="domain" description="RNA polymerase sigma-70 region 4" evidence="7">
    <location>
        <begin position="173"/>
        <end position="221"/>
    </location>
</feature>
<dbReference type="CDD" id="cd06171">
    <property type="entry name" value="Sigma70_r4"/>
    <property type="match status" value="1"/>
</dbReference>
<feature type="domain" description="RNA polymerase sigma-70 region 2" evidence="6">
    <location>
        <begin position="79"/>
        <end position="135"/>
    </location>
</feature>
<protein>
    <submittedName>
        <fullName evidence="8">RNA polymerase sigma-70 factor (ECF subfamily)</fullName>
    </submittedName>
</protein>
<evidence type="ECO:0000256" key="1">
    <source>
        <dbReference type="ARBA" id="ARBA00010641"/>
    </source>
</evidence>
<dbReference type="Proteomes" id="UP000254869">
    <property type="component" value="Unassembled WGS sequence"/>
</dbReference>